<gene>
    <name evidence="1" type="ORF">HJB60_01195</name>
</gene>
<dbReference type="RefSeq" id="WP_221118162.1">
    <property type="nucleotide sequence ID" value="NZ_JABDXZ010000001.1"/>
</dbReference>
<sequence length="64" mass="6654">MIQIGNVHAGAAIISAAGAGLIEAVYRSVISWGINLSVLPDVSKSTSPLVVAFFAETVLQDRMP</sequence>
<accession>A0ABS7ICM8</accession>
<protein>
    <submittedName>
        <fullName evidence="1">Uncharacterized protein</fullName>
    </submittedName>
</protein>
<comment type="caution">
    <text evidence="1">The sequence shown here is derived from an EMBL/GenBank/DDBJ whole genome shotgun (WGS) entry which is preliminary data.</text>
</comment>
<evidence type="ECO:0000313" key="1">
    <source>
        <dbReference type="EMBL" id="MBX5087795.1"/>
    </source>
</evidence>
<dbReference type="EMBL" id="JABDYF010000001">
    <property type="protein sequence ID" value="MBX5087795.1"/>
    <property type="molecule type" value="Genomic_DNA"/>
</dbReference>
<evidence type="ECO:0000313" key="2">
    <source>
        <dbReference type="Proteomes" id="UP000770629"/>
    </source>
</evidence>
<dbReference type="Proteomes" id="UP000770629">
    <property type="component" value="Unassembled WGS sequence"/>
</dbReference>
<keyword evidence="2" id="KW-1185">Reference proteome</keyword>
<proteinExistence type="predicted"/>
<name>A0ABS7ICM8_9HYPH</name>
<reference evidence="1 2" key="1">
    <citation type="submission" date="2020-04" db="EMBL/GenBank/DDBJ databases">
        <title>Global-level population genomics: horizontal gene transfer, symbiosis and evolution in Rhizobia.</title>
        <authorList>
            <person name="Gai Y."/>
        </authorList>
    </citation>
    <scope>NUCLEOTIDE SEQUENCE [LARGE SCALE GENOMIC DNA]</scope>
    <source>
        <strain evidence="1 2">BLR33</strain>
    </source>
</reference>
<organism evidence="1 2">
    <name type="scientific">Rhizobium lentis</name>
    <dbReference type="NCBI Taxonomy" id="1138194"/>
    <lineage>
        <taxon>Bacteria</taxon>
        <taxon>Pseudomonadati</taxon>
        <taxon>Pseudomonadota</taxon>
        <taxon>Alphaproteobacteria</taxon>
        <taxon>Hyphomicrobiales</taxon>
        <taxon>Rhizobiaceae</taxon>
        <taxon>Rhizobium/Agrobacterium group</taxon>
        <taxon>Rhizobium</taxon>
    </lineage>
</organism>